<evidence type="ECO:0000313" key="1">
    <source>
        <dbReference type="EMBL" id="AAN73285.1"/>
    </source>
</evidence>
<reference evidence="1" key="1">
    <citation type="submission" date="2002-06" db="EMBL/GenBank/DDBJ databases">
        <title>Flanders virus gene order with intergenic regions: N-(tc)-P-(tc)-pseudogene1-(tc)-19K-(tc)-pseudogene2-(tt)-M-G-(tt)-L.</title>
        <authorList>
            <person name="Boyd K.R."/>
            <person name="Zhang J."/>
            <person name="Fekete M.J."/>
            <person name="Kalra P."/>
            <person name="Misencik D.L."/>
            <person name="Bossong C.R."/>
            <person name="Hartman J.L."/>
            <person name="Morrison B."/>
            <person name="Grow C."/>
        </authorList>
    </citation>
    <scope>NUCLEOTIDE SEQUENCE</scope>
    <source>
        <strain evidence="1">61-7484</strain>
    </source>
</reference>
<sequence>MNLQIHGYISFVLPRSSFTRRNLWCLQKGTVSELRRVAGITQDVSGVICSMLFSRLDFDLTEDDKIVSEVNLIESYMFPQRFNNVVNLHINVPSLKYTTVVEGKAVGIHLMVRIDTVSQIGRTLYTALWGKRRVKNSMGRTLEEDGEKFGFQYLFEMVYVPPPLN</sequence>
<proteinExistence type="predicted"/>
<organism evidence="1">
    <name type="scientific">Hapavirus flanders</name>
    <dbReference type="NCBI Taxonomy" id="1972612"/>
    <lineage>
        <taxon>Viruses</taxon>
        <taxon>Riboviria</taxon>
        <taxon>Orthornavirae</taxon>
        <taxon>Negarnaviricota</taxon>
        <taxon>Haploviricotina</taxon>
        <taxon>Monjiviricetes</taxon>
        <taxon>Mononegavirales</taxon>
        <taxon>Rhabdoviridae</taxon>
        <taxon>Alpharhabdovirinae</taxon>
        <taxon>Hapavirus</taxon>
    </lineage>
</organism>
<name>Q8B6S0_9RHAB</name>
<dbReference type="EMBL" id="AH012179">
    <property type="protein sequence ID" value="AAN73285.1"/>
    <property type="molecule type" value="Viral_cRNA"/>
</dbReference>
<protein>
    <submittedName>
        <fullName evidence="1">19 kDa protein</fullName>
    </submittedName>
</protein>
<accession>Q8B6S0</accession>